<feature type="compositionally biased region" description="Basic and acidic residues" evidence="1">
    <location>
        <begin position="90"/>
        <end position="106"/>
    </location>
</feature>
<dbReference type="Gramene" id="mRNA:HanXRQr2_Chr08g0358321">
    <property type="protein sequence ID" value="CDS:HanXRQr2_Chr08g0358321.1"/>
    <property type="gene ID" value="HanXRQr2_Chr08g0358321"/>
</dbReference>
<reference evidence="2" key="2">
    <citation type="submission" date="2020-06" db="EMBL/GenBank/DDBJ databases">
        <title>Helianthus annuus Genome sequencing and assembly Release 2.</title>
        <authorList>
            <person name="Gouzy J."/>
            <person name="Langlade N."/>
            <person name="Munos S."/>
        </authorList>
    </citation>
    <scope>NUCLEOTIDE SEQUENCE</scope>
    <source>
        <tissue evidence="2">Leaves</tissue>
    </source>
</reference>
<sequence length="133" mass="14787">MMGTELIRHHVKEESIDIPLIPPGFESIAAFSLKRADDNKVGSSCYVSSSTSEPQLVKKELKVEPNDDEKTKRSVESSCSVFANAFEPQPVKKESRVEPNDDEKTKRSVRPRPGINYGRFDGSSGDESESEQV</sequence>
<feature type="compositionally biased region" description="Basic and acidic residues" evidence="1">
    <location>
        <begin position="56"/>
        <end position="75"/>
    </location>
</feature>
<dbReference type="Proteomes" id="UP000215914">
    <property type="component" value="Unassembled WGS sequence"/>
</dbReference>
<evidence type="ECO:0000313" key="3">
    <source>
        <dbReference type="Proteomes" id="UP000215914"/>
    </source>
</evidence>
<gene>
    <name evidence="2" type="ORF">HanXRQr2_Chr08g0358321</name>
</gene>
<organism evidence="2 3">
    <name type="scientific">Helianthus annuus</name>
    <name type="common">Common sunflower</name>
    <dbReference type="NCBI Taxonomy" id="4232"/>
    <lineage>
        <taxon>Eukaryota</taxon>
        <taxon>Viridiplantae</taxon>
        <taxon>Streptophyta</taxon>
        <taxon>Embryophyta</taxon>
        <taxon>Tracheophyta</taxon>
        <taxon>Spermatophyta</taxon>
        <taxon>Magnoliopsida</taxon>
        <taxon>eudicotyledons</taxon>
        <taxon>Gunneridae</taxon>
        <taxon>Pentapetalae</taxon>
        <taxon>asterids</taxon>
        <taxon>campanulids</taxon>
        <taxon>Asterales</taxon>
        <taxon>Asteraceae</taxon>
        <taxon>Asteroideae</taxon>
        <taxon>Heliantheae alliance</taxon>
        <taxon>Heliantheae</taxon>
        <taxon>Helianthus</taxon>
    </lineage>
</organism>
<proteinExistence type="predicted"/>
<comment type="caution">
    <text evidence="2">The sequence shown here is derived from an EMBL/GenBank/DDBJ whole genome shotgun (WGS) entry which is preliminary data.</text>
</comment>
<dbReference type="AlphaFoldDB" id="A0A9K3II96"/>
<evidence type="ECO:0000256" key="1">
    <source>
        <dbReference type="SAM" id="MobiDB-lite"/>
    </source>
</evidence>
<feature type="compositionally biased region" description="Low complexity" evidence="1">
    <location>
        <begin position="43"/>
        <end position="52"/>
    </location>
</feature>
<feature type="region of interest" description="Disordered" evidence="1">
    <location>
        <begin position="40"/>
        <end position="133"/>
    </location>
</feature>
<name>A0A9K3II96_HELAN</name>
<protein>
    <submittedName>
        <fullName evidence="2">Uncharacterized protein</fullName>
    </submittedName>
</protein>
<dbReference type="EMBL" id="MNCJ02000323">
    <property type="protein sequence ID" value="KAF5796990.1"/>
    <property type="molecule type" value="Genomic_DNA"/>
</dbReference>
<accession>A0A9K3II96</accession>
<reference evidence="2" key="1">
    <citation type="journal article" date="2017" name="Nature">
        <title>The sunflower genome provides insights into oil metabolism, flowering and Asterid evolution.</title>
        <authorList>
            <person name="Badouin H."/>
            <person name="Gouzy J."/>
            <person name="Grassa C.J."/>
            <person name="Murat F."/>
            <person name="Staton S.E."/>
            <person name="Cottret L."/>
            <person name="Lelandais-Briere C."/>
            <person name="Owens G.L."/>
            <person name="Carrere S."/>
            <person name="Mayjonade B."/>
            <person name="Legrand L."/>
            <person name="Gill N."/>
            <person name="Kane N.C."/>
            <person name="Bowers J.E."/>
            <person name="Hubner S."/>
            <person name="Bellec A."/>
            <person name="Berard A."/>
            <person name="Berges H."/>
            <person name="Blanchet N."/>
            <person name="Boniface M.C."/>
            <person name="Brunel D."/>
            <person name="Catrice O."/>
            <person name="Chaidir N."/>
            <person name="Claudel C."/>
            <person name="Donnadieu C."/>
            <person name="Faraut T."/>
            <person name="Fievet G."/>
            <person name="Helmstetter N."/>
            <person name="King M."/>
            <person name="Knapp S.J."/>
            <person name="Lai Z."/>
            <person name="Le Paslier M.C."/>
            <person name="Lippi Y."/>
            <person name="Lorenzon L."/>
            <person name="Mandel J.R."/>
            <person name="Marage G."/>
            <person name="Marchand G."/>
            <person name="Marquand E."/>
            <person name="Bret-Mestries E."/>
            <person name="Morien E."/>
            <person name="Nambeesan S."/>
            <person name="Nguyen T."/>
            <person name="Pegot-Espagnet P."/>
            <person name="Pouilly N."/>
            <person name="Raftis F."/>
            <person name="Sallet E."/>
            <person name="Schiex T."/>
            <person name="Thomas J."/>
            <person name="Vandecasteele C."/>
            <person name="Vares D."/>
            <person name="Vear F."/>
            <person name="Vautrin S."/>
            <person name="Crespi M."/>
            <person name="Mangin B."/>
            <person name="Burke J.M."/>
            <person name="Salse J."/>
            <person name="Munos S."/>
            <person name="Vincourt P."/>
            <person name="Rieseberg L.H."/>
            <person name="Langlade N.B."/>
        </authorList>
    </citation>
    <scope>NUCLEOTIDE SEQUENCE</scope>
    <source>
        <tissue evidence="2">Leaves</tissue>
    </source>
</reference>
<feature type="compositionally biased region" description="Acidic residues" evidence="1">
    <location>
        <begin position="124"/>
        <end position="133"/>
    </location>
</feature>
<keyword evidence="3" id="KW-1185">Reference proteome</keyword>
<evidence type="ECO:0000313" key="2">
    <source>
        <dbReference type="EMBL" id="KAF5796990.1"/>
    </source>
</evidence>